<accession>A0A8S5U1V7</accession>
<protein>
    <submittedName>
        <fullName evidence="1">Uncharacterized protein</fullName>
    </submittedName>
</protein>
<organism evidence="1">
    <name type="scientific">Siphoviridae sp. ctdHi7</name>
    <dbReference type="NCBI Taxonomy" id="2825577"/>
    <lineage>
        <taxon>Viruses</taxon>
        <taxon>Duplodnaviria</taxon>
        <taxon>Heunggongvirae</taxon>
        <taxon>Uroviricota</taxon>
        <taxon>Caudoviricetes</taxon>
    </lineage>
</organism>
<name>A0A8S5U1V7_9CAUD</name>
<dbReference type="EMBL" id="BK015985">
    <property type="protein sequence ID" value="DAF88441.1"/>
    <property type="molecule type" value="Genomic_DNA"/>
</dbReference>
<evidence type="ECO:0000313" key="1">
    <source>
        <dbReference type="EMBL" id="DAF88441.1"/>
    </source>
</evidence>
<proteinExistence type="predicted"/>
<sequence length="148" mass="18317">MIEIFEKERYYDDSPFTGQCYMYPTYMRKDGKEVFMFNRREPDDSWKLRENEERKAFLIANDGKYFKFCGFYDDPFEMLKEMVRRKHTFTESEENNYRCSFEKNGFIDFHGNRREVSAAFHYRIYDPEMTQKIKEVVHRIHKKEWDAV</sequence>
<reference evidence="1" key="1">
    <citation type="journal article" date="2021" name="Proc. Natl. Acad. Sci. U.S.A.">
        <title>A Catalog of Tens of Thousands of Viruses from Human Metagenomes Reveals Hidden Associations with Chronic Diseases.</title>
        <authorList>
            <person name="Tisza M.J."/>
            <person name="Buck C.B."/>
        </authorList>
    </citation>
    <scope>NUCLEOTIDE SEQUENCE</scope>
    <source>
        <strain evidence="1">CtdHi7</strain>
    </source>
</reference>